<evidence type="ECO:0000259" key="13">
    <source>
        <dbReference type="Pfam" id="PF00593"/>
    </source>
</evidence>
<evidence type="ECO:0000259" key="14">
    <source>
        <dbReference type="Pfam" id="PF07715"/>
    </source>
</evidence>
<comment type="subcellular location">
    <subcellularLocation>
        <location evidence="1 10">Cell outer membrane</location>
        <topology evidence="1 10">Multi-pass membrane protein</topology>
    </subcellularLocation>
</comment>
<organism evidence="15 16">
    <name type="scientific">Pseudomonas mangrovi</name>
    <dbReference type="NCBI Taxonomy" id="2161748"/>
    <lineage>
        <taxon>Bacteria</taxon>
        <taxon>Pseudomonadati</taxon>
        <taxon>Pseudomonadota</taxon>
        <taxon>Gammaproteobacteria</taxon>
        <taxon>Pseudomonadales</taxon>
        <taxon>Pseudomonadaceae</taxon>
        <taxon>Pseudomonas</taxon>
    </lineage>
</organism>
<keyword evidence="3 10" id="KW-1134">Transmembrane beta strand</keyword>
<dbReference type="PANTHER" id="PTHR30069">
    <property type="entry name" value="TONB-DEPENDENT OUTER MEMBRANE RECEPTOR"/>
    <property type="match status" value="1"/>
</dbReference>
<gene>
    <name evidence="15" type="ORF">DBO85_05110</name>
</gene>
<dbReference type="InterPro" id="IPR037066">
    <property type="entry name" value="Plug_dom_sf"/>
</dbReference>
<keyword evidence="4 10" id="KW-0812">Transmembrane</keyword>
<evidence type="ECO:0000256" key="7">
    <source>
        <dbReference type="ARBA" id="ARBA00023077"/>
    </source>
</evidence>
<dbReference type="AlphaFoldDB" id="A0A2T5PCR9"/>
<evidence type="ECO:0000256" key="12">
    <source>
        <dbReference type="SAM" id="SignalP"/>
    </source>
</evidence>
<dbReference type="InterPro" id="IPR036942">
    <property type="entry name" value="Beta-barrel_TonB_sf"/>
</dbReference>
<feature type="signal peptide" evidence="12">
    <location>
        <begin position="1"/>
        <end position="30"/>
    </location>
</feature>
<evidence type="ECO:0000256" key="5">
    <source>
        <dbReference type="ARBA" id="ARBA00022729"/>
    </source>
</evidence>
<proteinExistence type="inferred from homology"/>
<dbReference type="Gene3D" id="2.40.170.20">
    <property type="entry name" value="TonB-dependent receptor, beta-barrel domain"/>
    <property type="match status" value="1"/>
</dbReference>
<dbReference type="Pfam" id="PF07715">
    <property type="entry name" value="Plug"/>
    <property type="match status" value="1"/>
</dbReference>
<dbReference type="Pfam" id="PF00593">
    <property type="entry name" value="TonB_dep_Rec_b-barrel"/>
    <property type="match status" value="1"/>
</dbReference>
<evidence type="ECO:0000313" key="16">
    <source>
        <dbReference type="Proteomes" id="UP000244064"/>
    </source>
</evidence>
<dbReference type="PANTHER" id="PTHR30069:SF53">
    <property type="entry name" value="COLICIN I RECEPTOR-RELATED"/>
    <property type="match status" value="1"/>
</dbReference>
<dbReference type="CDD" id="cd01347">
    <property type="entry name" value="ligand_gated_channel"/>
    <property type="match status" value="1"/>
</dbReference>
<dbReference type="RefSeq" id="WP_108105899.1">
    <property type="nucleotide sequence ID" value="NZ_QASN01000007.1"/>
</dbReference>
<dbReference type="InterPro" id="IPR012910">
    <property type="entry name" value="Plug_dom"/>
</dbReference>
<reference evidence="15 16" key="1">
    <citation type="submission" date="2018-04" db="EMBL/GenBank/DDBJ databases">
        <title>Pseudomonas sp. nov., isolated from mangrove soil.</title>
        <authorList>
            <person name="Chen C."/>
        </authorList>
    </citation>
    <scope>NUCLEOTIDE SEQUENCE [LARGE SCALE GENOMIC DNA]</scope>
    <source>
        <strain evidence="15 16">TC-11</strain>
    </source>
</reference>
<dbReference type="PROSITE" id="PS52016">
    <property type="entry name" value="TONB_DEPENDENT_REC_3"/>
    <property type="match status" value="1"/>
</dbReference>
<dbReference type="EMBL" id="QASN01000007">
    <property type="protein sequence ID" value="PTU75521.1"/>
    <property type="molecule type" value="Genomic_DNA"/>
</dbReference>
<keyword evidence="8 10" id="KW-0472">Membrane</keyword>
<accession>A0A2T5PCR9</accession>
<evidence type="ECO:0000256" key="2">
    <source>
        <dbReference type="ARBA" id="ARBA00022448"/>
    </source>
</evidence>
<dbReference type="GO" id="GO:0009279">
    <property type="term" value="C:cell outer membrane"/>
    <property type="evidence" value="ECO:0007669"/>
    <property type="project" value="UniProtKB-SubCell"/>
</dbReference>
<keyword evidence="2 10" id="KW-0813">Transport</keyword>
<comment type="caution">
    <text evidence="15">The sequence shown here is derived from an EMBL/GenBank/DDBJ whole genome shotgun (WGS) entry which is preliminary data.</text>
</comment>
<evidence type="ECO:0000256" key="4">
    <source>
        <dbReference type="ARBA" id="ARBA00022692"/>
    </source>
</evidence>
<keyword evidence="16" id="KW-1185">Reference proteome</keyword>
<dbReference type="GO" id="GO:0015344">
    <property type="term" value="F:siderophore uptake transmembrane transporter activity"/>
    <property type="evidence" value="ECO:0007669"/>
    <property type="project" value="TreeGrafter"/>
</dbReference>
<dbReference type="InterPro" id="IPR000531">
    <property type="entry name" value="Beta-barrel_TonB"/>
</dbReference>
<evidence type="ECO:0000256" key="11">
    <source>
        <dbReference type="RuleBase" id="RU003357"/>
    </source>
</evidence>
<evidence type="ECO:0000256" key="9">
    <source>
        <dbReference type="ARBA" id="ARBA00023237"/>
    </source>
</evidence>
<dbReference type="SUPFAM" id="SSF56935">
    <property type="entry name" value="Porins"/>
    <property type="match status" value="1"/>
</dbReference>
<evidence type="ECO:0000256" key="8">
    <source>
        <dbReference type="ARBA" id="ARBA00023136"/>
    </source>
</evidence>
<evidence type="ECO:0000256" key="10">
    <source>
        <dbReference type="PROSITE-ProRule" id="PRU01360"/>
    </source>
</evidence>
<sequence length="660" mass="72418">MPYARKHPTSLPLRSSLGLLVALIACAAQADAPIALDKTVITASQTAHNELSAPASVSVITRQELDKLPVYTLADAVKTLPGVHINTSSGYGRKEIKIRGLDSDYTLLLLNGRRINSRDALTSNYANDFDLSSIPMSAIERIEVIRGPMSSLYGADALGGVVNVILRQPTDSLAAGVAYSYETPTEGDNGDSHKTSAYLSGPLVEGRLLGNLIVEHVDQAAWQSDQLSLRGTDAAEQRQAASVFGSLSWLLDEQQSIDLDISHREDDRKGRWNNAGAPAPLTTNAQEMQRSSLGIAHNGNWENFDSRLRYYYENVELTDDSQLMTSLRRKVGEVEQENHTLDGQVSTDIGSHLLTAGAELRRSELSHNQNLGNQTNVDQQALYLQDEFAFGDLAITVGGRWDHHETFGAEFSPRIYGIYRLSDSWVLKGGVGKAFKAPSISQADPSYGVLACRGMCTVVGNADLKPETSISKEFGTLYQDGRLEAGIMFFHNDIEDMIVSDSWRPAQGYRPPVMTYTNVSQARVQGYEVHGRYALNEALALRANYTFSDAEDRDTERPLSNTPEHLANLGIDWQLLPSLGMTLDYQYTGSQWLYVPARGSNRESGAYHTLNLGAKFKATEALAFTAGLNNLTNTRRDEVAQSIDHILMGRSAFVGVSYDL</sequence>
<dbReference type="OrthoDB" id="9764669at2"/>
<dbReference type="Proteomes" id="UP000244064">
    <property type="component" value="Unassembled WGS sequence"/>
</dbReference>
<keyword evidence="9 10" id="KW-0998">Cell outer membrane</keyword>
<dbReference type="InterPro" id="IPR039426">
    <property type="entry name" value="TonB-dep_rcpt-like"/>
</dbReference>
<comment type="similarity">
    <text evidence="10 11">Belongs to the TonB-dependent receptor family.</text>
</comment>
<evidence type="ECO:0000313" key="15">
    <source>
        <dbReference type="EMBL" id="PTU75521.1"/>
    </source>
</evidence>
<feature type="chain" id="PRO_5015642269" evidence="12">
    <location>
        <begin position="31"/>
        <end position="660"/>
    </location>
</feature>
<evidence type="ECO:0000256" key="1">
    <source>
        <dbReference type="ARBA" id="ARBA00004571"/>
    </source>
</evidence>
<dbReference type="GO" id="GO:0044718">
    <property type="term" value="P:siderophore transmembrane transport"/>
    <property type="evidence" value="ECO:0007669"/>
    <property type="project" value="TreeGrafter"/>
</dbReference>
<feature type="domain" description="TonB-dependent receptor plug" evidence="14">
    <location>
        <begin position="52"/>
        <end position="161"/>
    </location>
</feature>
<keyword evidence="7 11" id="KW-0798">TonB box</keyword>
<keyword evidence="5 12" id="KW-0732">Signal</keyword>
<name>A0A2T5PCR9_9PSED</name>
<keyword evidence="15" id="KW-0675">Receptor</keyword>
<evidence type="ECO:0000256" key="6">
    <source>
        <dbReference type="ARBA" id="ARBA00023065"/>
    </source>
</evidence>
<feature type="domain" description="TonB-dependent receptor-like beta-barrel" evidence="13">
    <location>
        <begin position="252"/>
        <end position="631"/>
    </location>
</feature>
<dbReference type="Gene3D" id="2.170.130.10">
    <property type="entry name" value="TonB-dependent receptor, plug domain"/>
    <property type="match status" value="1"/>
</dbReference>
<keyword evidence="6" id="KW-0406">Ion transport</keyword>
<evidence type="ECO:0000256" key="3">
    <source>
        <dbReference type="ARBA" id="ARBA00022452"/>
    </source>
</evidence>
<protein>
    <submittedName>
        <fullName evidence="15">TonB-dependent receptor</fullName>
    </submittedName>
</protein>
<dbReference type="PROSITE" id="PS51257">
    <property type="entry name" value="PROKAR_LIPOPROTEIN"/>
    <property type="match status" value="1"/>
</dbReference>